<sequence length="95" mass="9479">MIRHFRVALPLVAVLSLGACGPGGMNPETRNLLGGTAGGAALGSIVGSFSGDAGLGALIGAGVGAGAGYLYNQANRPPEWRPPPPPPPRGPRGYY</sequence>
<evidence type="ECO:0000256" key="2">
    <source>
        <dbReference type="SAM" id="Phobius"/>
    </source>
</evidence>
<reference evidence="4 7" key="1">
    <citation type="submission" date="2018-09" db="EMBL/GenBank/DDBJ databases">
        <title>Roseomonas sp. nov., isolated from feces of Tibetan antelopes in the Qinghai-Tibet plateau, China.</title>
        <authorList>
            <person name="Tian Z."/>
        </authorList>
    </citation>
    <scope>NUCLEOTIDE SEQUENCE [LARGE SCALE GENOMIC DNA]</scope>
    <source>
        <strain evidence="5 6">Z23</strain>
        <strain evidence="4 7">Z24</strain>
    </source>
</reference>
<feature type="region of interest" description="Disordered" evidence="1">
    <location>
        <begin position="74"/>
        <end position="95"/>
    </location>
</feature>
<dbReference type="InParanoid" id="A0A3A9JCR8"/>
<keyword evidence="2" id="KW-1133">Transmembrane helix</keyword>
<organism evidence="4 7">
    <name type="scientific">Teichococcus wenyumeiae</name>
    <dbReference type="NCBI Taxonomy" id="2478470"/>
    <lineage>
        <taxon>Bacteria</taxon>
        <taxon>Pseudomonadati</taxon>
        <taxon>Pseudomonadota</taxon>
        <taxon>Alphaproteobacteria</taxon>
        <taxon>Acetobacterales</taxon>
        <taxon>Roseomonadaceae</taxon>
        <taxon>Roseomonas</taxon>
    </lineage>
</organism>
<feature type="compositionally biased region" description="Pro residues" evidence="1">
    <location>
        <begin position="80"/>
        <end position="95"/>
    </location>
</feature>
<accession>A0A3A9JCR8</accession>
<dbReference type="Proteomes" id="UP000274097">
    <property type="component" value="Unassembled WGS sequence"/>
</dbReference>
<keyword evidence="6" id="KW-1185">Reference proteome</keyword>
<evidence type="ECO:0000313" key="7">
    <source>
        <dbReference type="Proteomes" id="UP000278036"/>
    </source>
</evidence>
<dbReference type="EMBL" id="RAQU01000276">
    <property type="protein sequence ID" value="RKK01416.1"/>
    <property type="molecule type" value="Genomic_DNA"/>
</dbReference>
<evidence type="ECO:0000313" key="5">
    <source>
        <dbReference type="EMBL" id="RMI14733.1"/>
    </source>
</evidence>
<keyword evidence="2" id="KW-0812">Transmembrane</keyword>
<dbReference type="InterPro" id="IPR039567">
    <property type="entry name" value="Gly-zipper"/>
</dbReference>
<dbReference type="Pfam" id="PF13488">
    <property type="entry name" value="Gly-zipper_Omp"/>
    <property type="match status" value="1"/>
</dbReference>
<evidence type="ECO:0000313" key="6">
    <source>
        <dbReference type="Proteomes" id="UP000274097"/>
    </source>
</evidence>
<feature type="transmembrane region" description="Helical" evidence="2">
    <location>
        <begin position="53"/>
        <end position="71"/>
    </location>
</feature>
<protein>
    <recommendedName>
        <fullName evidence="3">Glycine zipper domain-containing protein</fullName>
    </recommendedName>
</protein>
<evidence type="ECO:0000259" key="3">
    <source>
        <dbReference type="Pfam" id="PF13488"/>
    </source>
</evidence>
<comment type="caution">
    <text evidence="4">The sequence shown here is derived from an EMBL/GenBank/DDBJ whole genome shotgun (WGS) entry which is preliminary data.</text>
</comment>
<dbReference type="PROSITE" id="PS51257">
    <property type="entry name" value="PROKAR_LIPOPROTEIN"/>
    <property type="match status" value="1"/>
</dbReference>
<dbReference type="OrthoDB" id="9965931at2"/>
<dbReference type="EMBL" id="RFLX01000088">
    <property type="protein sequence ID" value="RMI14733.1"/>
    <property type="molecule type" value="Genomic_DNA"/>
</dbReference>
<name>A0A3A9JCR8_9PROT</name>
<dbReference type="AlphaFoldDB" id="A0A3A9JCR8"/>
<proteinExistence type="predicted"/>
<dbReference type="Proteomes" id="UP000278036">
    <property type="component" value="Unassembled WGS sequence"/>
</dbReference>
<gene>
    <name evidence="4" type="ORF">D6Z83_25100</name>
    <name evidence="5" type="ORF">EBE87_27370</name>
</gene>
<keyword evidence="2" id="KW-0472">Membrane</keyword>
<evidence type="ECO:0000313" key="4">
    <source>
        <dbReference type="EMBL" id="RKK01416.1"/>
    </source>
</evidence>
<dbReference type="RefSeq" id="WP_120640875.1">
    <property type="nucleotide sequence ID" value="NZ_RAQU01000276.1"/>
</dbReference>
<evidence type="ECO:0000256" key="1">
    <source>
        <dbReference type="SAM" id="MobiDB-lite"/>
    </source>
</evidence>
<feature type="domain" description="Glycine zipper" evidence="3">
    <location>
        <begin position="34"/>
        <end position="72"/>
    </location>
</feature>